<keyword evidence="1" id="KW-1003">Cell membrane</keyword>
<dbReference type="GO" id="GO:0044010">
    <property type="term" value="P:single-species biofilm formation"/>
    <property type="evidence" value="ECO:0007669"/>
    <property type="project" value="TreeGrafter"/>
</dbReference>
<dbReference type="AlphaFoldDB" id="A0A9Q2XKS8"/>
<protein>
    <submittedName>
        <fullName evidence="3">Glycosyltransferase</fullName>
        <ecNumber evidence="3">2.4.-.-</ecNumber>
    </submittedName>
</protein>
<dbReference type="PANTHER" id="PTHR43685">
    <property type="entry name" value="GLYCOSYLTRANSFERASE"/>
    <property type="match status" value="1"/>
</dbReference>
<comment type="caution">
    <text evidence="3">The sequence shown here is derived from an EMBL/GenBank/DDBJ whole genome shotgun (WGS) entry which is preliminary data.</text>
</comment>
<dbReference type="Proteomes" id="UP001106592">
    <property type="component" value="Unassembled WGS sequence"/>
</dbReference>
<keyword evidence="3" id="KW-0808">Transferase</keyword>
<name>A0A9Q2XKS8_9PSED</name>
<accession>A0A9Q2XKS8</accession>
<evidence type="ECO:0000256" key="1">
    <source>
        <dbReference type="ARBA" id="ARBA00022519"/>
    </source>
</evidence>
<reference evidence="3" key="1">
    <citation type="journal article" date="2022" name="Int. J. Syst. Evol. Microbiol.">
        <title>Pseudomonas aegrilactucae sp. nov. and Pseudomonas morbosilactucae sp. nov., pathogens causing bacterial rot of lettuce in Japan.</title>
        <authorList>
            <person name="Sawada H."/>
            <person name="Fujikawa T."/>
            <person name="Satou M."/>
        </authorList>
    </citation>
    <scope>NUCLEOTIDE SEQUENCE</scope>
    <source>
        <strain evidence="3">MAFF 301350</strain>
    </source>
</reference>
<organism evidence="3 4">
    <name type="scientific">Pseudomonas aegrilactucae</name>
    <dbReference type="NCBI Taxonomy" id="2854028"/>
    <lineage>
        <taxon>Bacteria</taxon>
        <taxon>Pseudomonadati</taxon>
        <taxon>Pseudomonadota</taxon>
        <taxon>Gammaproteobacteria</taxon>
        <taxon>Pseudomonadales</taxon>
        <taxon>Pseudomonadaceae</taxon>
        <taxon>Pseudomonas</taxon>
    </lineage>
</organism>
<evidence type="ECO:0000259" key="2">
    <source>
        <dbReference type="Pfam" id="PF00535"/>
    </source>
</evidence>
<sequence>MADNAIGLRNDVTVVLLGHEEPGYRERAAQYYRAQGLAFVALEPVVPASGDACTQRVQAALAQVASPFVSLALDTDFLRAEALEAAAAHLRAHPQCHMAQGYVLGYNPGNSVVAYHKIGAALGAATGVDARSLIGQYAAAGQSAWRAVVRVPVLQAVLGKLPAGLGFDAWLAALSYGLLAQGSLQRLDQTDAVVQYAPSPLTPVERDEQLVQTARVLRQWDADQHNLCADDEGFALLDQFVRSTAAGTEAALLFTSTWASMTDEPQRSFEPRQFVELPYYNAPLFEQLGAIEFLVHAWPAGKAHRHALEGTWVQQFELLQEHANDTVQTLRARYWQALDLSLFNLEVCRRLLSTLVGPDDEAFVNELQPWLARLESTPEADLAGWLQATASGQVQAAIAAATPDAAAQQRVVAHLGKQRVAQIAFVVTDLSDDAAGLQATFDSLLASGLRDFKLVVLKTGKLPAITTARDTLHFIQITPANVVSHLNQVVRQLPSEWLLLMQAGDVLTRGGVLRLQVELQGAPGCLAISANEVQRDSEGRLISVVRQGGNLDLLRSRPDLMSRHWLVRREAVVELGGYSETYPQAVEFDLLLRLVEQNGLNCLAHMDEYLVIGQQGRAAMAEDALATLNRHLSVLGYRGQVGDAGEGQLQIDFRHQSTPLVSILIAAEDDLQDLKVCLASVLQRTRYPRYEVLVACRDTQAEAAAQALQGFGARLKLLAGAQVESPSQLFNLAAANASGEYLVVLSSRCQVVTPAWIEALLNQAQRPEVGVVGARLVDRQAAISHAGYELLAGPRVQAPWLGLSAQSGKGSLWSSVVRSCAAVSSDCLMVRKALFEQCDGLQPFAGADIELCLKAAEVGLLVIWAPQAQLFSQQVPVLGAAECQALAARWPGAFSSRGRVDDRFGVDVSRSVAAGGSPVLEWLDELS</sequence>
<evidence type="ECO:0000313" key="4">
    <source>
        <dbReference type="Proteomes" id="UP001106592"/>
    </source>
</evidence>
<dbReference type="InterPro" id="IPR050834">
    <property type="entry name" value="Glycosyltransf_2"/>
</dbReference>
<proteinExistence type="predicted"/>
<dbReference type="PANTHER" id="PTHR43685:SF2">
    <property type="entry name" value="GLYCOSYLTRANSFERASE 2-LIKE DOMAIN-CONTAINING PROTEIN"/>
    <property type="match status" value="1"/>
</dbReference>
<keyword evidence="3" id="KW-0328">Glycosyltransferase</keyword>
<keyword evidence="1" id="KW-0472">Membrane</keyword>
<dbReference type="RefSeq" id="WP_217975980.1">
    <property type="nucleotide sequence ID" value="NZ_JAHTBI010000045.1"/>
</dbReference>
<evidence type="ECO:0000313" key="3">
    <source>
        <dbReference type="EMBL" id="MBV6287954.1"/>
    </source>
</evidence>
<dbReference type="GO" id="GO:0016757">
    <property type="term" value="F:glycosyltransferase activity"/>
    <property type="evidence" value="ECO:0007669"/>
    <property type="project" value="UniProtKB-KW"/>
</dbReference>
<dbReference type="Pfam" id="PF00535">
    <property type="entry name" value="Glycos_transf_2"/>
    <property type="match status" value="1"/>
</dbReference>
<dbReference type="EMBL" id="JAHTBI010000045">
    <property type="protein sequence ID" value="MBV6287954.1"/>
    <property type="molecule type" value="Genomic_DNA"/>
</dbReference>
<feature type="domain" description="Glycosyltransferase 2-like" evidence="2">
    <location>
        <begin position="662"/>
        <end position="777"/>
    </location>
</feature>
<keyword evidence="4" id="KW-1185">Reference proteome</keyword>
<keyword evidence="1" id="KW-0997">Cell inner membrane</keyword>
<dbReference type="InterPro" id="IPR001173">
    <property type="entry name" value="Glyco_trans_2-like"/>
</dbReference>
<dbReference type="EC" id="2.4.-.-" evidence="3"/>
<gene>
    <name evidence="3" type="ORF">KUO17_13105</name>
</gene>
<reference evidence="3" key="2">
    <citation type="journal article" date="2023" name="Plant Pathol.">
        <title>Dismantling and reorganizing Pseudomonas marginalis sensu#lato.</title>
        <authorList>
            <person name="Sawada H."/>
            <person name="Fujikawa T."/>
            <person name="Satou M."/>
        </authorList>
    </citation>
    <scope>NUCLEOTIDE SEQUENCE</scope>
    <source>
        <strain evidence="3">MAFF 301350</strain>
    </source>
</reference>